<name>A0A0K8MH94_9LACO</name>
<reference evidence="3 4" key="1">
    <citation type="journal article" date="2015" name="BMC Genomics">
        <title>Comparative genomics of Fructobacillus spp. and Leuconostoc spp. reveals niche-specific evolution of Fructobacillus spp.</title>
        <authorList>
            <person name="Endo A."/>
            <person name="Tanizawa Y."/>
            <person name="Tanaka N."/>
            <person name="Maeno S."/>
            <person name="Kumar H."/>
            <person name="Shiwa Y."/>
            <person name="Okada S."/>
            <person name="Yoshikawa H."/>
            <person name="Dicks L."/>
            <person name="Nakagawa J."/>
            <person name="Arita M."/>
        </authorList>
    </citation>
    <scope>NUCLEOTIDE SEQUENCE [LARGE SCALE GENOMIC DNA]</scope>
    <source>
        <strain evidence="3 4">JCM 12225</strain>
    </source>
</reference>
<sequence>MAELKLEVEPKQFKTILVGVDESEQGYNALANGIHQAREDDAKLVIATVLEMGDLSTISALHLDFIKEKRQELEKNLEKYRQFANDRGLTNVEVVFDDGIKAGEILNDEIAPRVGADLIVVGAHSHEGFWDSIGSQAAYIARNAKVSTLIVKD</sequence>
<comment type="similarity">
    <text evidence="1">Belongs to the universal stress protein A family.</text>
</comment>
<proteinExistence type="inferred from homology"/>
<evidence type="ECO:0000313" key="3">
    <source>
        <dbReference type="EMBL" id="GAO99259.1"/>
    </source>
</evidence>
<protein>
    <submittedName>
        <fullName evidence="3">UspA family nucleotide-binding protein</fullName>
    </submittedName>
</protein>
<dbReference type="OrthoDB" id="2243761at2"/>
<gene>
    <name evidence="3" type="ORF">FFIC_090850</name>
</gene>
<evidence type="ECO:0000259" key="2">
    <source>
        <dbReference type="Pfam" id="PF00582"/>
    </source>
</evidence>
<dbReference type="Pfam" id="PF00582">
    <property type="entry name" value="Usp"/>
    <property type="match status" value="1"/>
</dbReference>
<dbReference type="Gene3D" id="3.40.50.620">
    <property type="entry name" value="HUPs"/>
    <property type="match status" value="1"/>
</dbReference>
<keyword evidence="4" id="KW-1185">Reference proteome</keyword>
<accession>A0A0K8MH94</accession>
<feature type="domain" description="UspA" evidence="2">
    <location>
        <begin position="13"/>
        <end position="152"/>
    </location>
</feature>
<dbReference type="Proteomes" id="UP000253891">
    <property type="component" value="Unassembled WGS sequence"/>
</dbReference>
<organism evidence="3 4">
    <name type="scientific">Fructobacillus ficulneus</name>
    <dbReference type="NCBI Taxonomy" id="157463"/>
    <lineage>
        <taxon>Bacteria</taxon>
        <taxon>Bacillati</taxon>
        <taxon>Bacillota</taxon>
        <taxon>Bacilli</taxon>
        <taxon>Lactobacillales</taxon>
        <taxon>Lactobacillaceae</taxon>
        <taxon>Fructobacillus</taxon>
    </lineage>
</organism>
<evidence type="ECO:0000313" key="4">
    <source>
        <dbReference type="Proteomes" id="UP000253891"/>
    </source>
</evidence>
<dbReference type="SUPFAM" id="SSF52402">
    <property type="entry name" value="Adenine nucleotide alpha hydrolases-like"/>
    <property type="match status" value="1"/>
</dbReference>
<dbReference type="PANTHER" id="PTHR46268:SF6">
    <property type="entry name" value="UNIVERSAL STRESS PROTEIN UP12"/>
    <property type="match status" value="1"/>
</dbReference>
<dbReference type="InterPro" id="IPR014729">
    <property type="entry name" value="Rossmann-like_a/b/a_fold"/>
</dbReference>
<dbReference type="EMBL" id="DF967986">
    <property type="protein sequence ID" value="GAO99259.1"/>
    <property type="molecule type" value="Genomic_DNA"/>
</dbReference>
<dbReference type="AlphaFoldDB" id="A0A0K8MH94"/>
<dbReference type="InterPro" id="IPR006015">
    <property type="entry name" value="Universal_stress_UspA"/>
</dbReference>
<dbReference type="CDD" id="cd00293">
    <property type="entry name" value="USP-like"/>
    <property type="match status" value="1"/>
</dbReference>
<dbReference type="PRINTS" id="PR01438">
    <property type="entry name" value="UNVRSLSTRESS"/>
</dbReference>
<dbReference type="InterPro" id="IPR006016">
    <property type="entry name" value="UspA"/>
</dbReference>
<dbReference type="STRING" id="157463.GCA_001047075_00182"/>
<evidence type="ECO:0000256" key="1">
    <source>
        <dbReference type="ARBA" id="ARBA00008791"/>
    </source>
</evidence>
<dbReference type="PANTHER" id="PTHR46268">
    <property type="entry name" value="STRESS RESPONSE PROTEIN NHAX"/>
    <property type="match status" value="1"/>
</dbReference>
<dbReference type="RefSeq" id="WP_061992681.1">
    <property type="nucleotide sequence ID" value="NZ_DF967986.1"/>
</dbReference>